<name>A0AAW1E284_ZOAVI</name>
<evidence type="ECO:0000313" key="2">
    <source>
        <dbReference type="Proteomes" id="UP001488805"/>
    </source>
</evidence>
<dbReference type="AlphaFoldDB" id="A0AAW1E284"/>
<proteinExistence type="predicted"/>
<accession>A0AAW1E284</accession>
<dbReference type="EMBL" id="JBCEZU010000575">
    <property type="protein sequence ID" value="KAK9516616.1"/>
    <property type="molecule type" value="Genomic_DNA"/>
</dbReference>
<reference evidence="1 2" key="1">
    <citation type="journal article" date="2024" name="Genome Biol. Evol.">
        <title>Chromosome-level genome assembly of the viviparous eelpout Zoarces viviparus.</title>
        <authorList>
            <person name="Fuhrmann N."/>
            <person name="Brasseur M.V."/>
            <person name="Bakowski C.E."/>
            <person name="Podsiadlowski L."/>
            <person name="Prost S."/>
            <person name="Krehenwinkel H."/>
            <person name="Mayer C."/>
        </authorList>
    </citation>
    <scope>NUCLEOTIDE SEQUENCE [LARGE SCALE GENOMIC DNA]</scope>
    <source>
        <strain evidence="1">NO-MEL_2022_Ind0_liver</strain>
    </source>
</reference>
<keyword evidence="2" id="KW-1185">Reference proteome</keyword>
<protein>
    <submittedName>
        <fullName evidence="1">Uncharacterized protein</fullName>
    </submittedName>
</protein>
<gene>
    <name evidence="1" type="ORF">VZT92_024536</name>
</gene>
<sequence length="87" mass="9458">MRRILRRVGKSQAPLQSTKSQLFPVPLQASGLERAVKAISITSSMLQHEWSLALGGISSSSPRHRADICMHASLSGGPCRHVSPLER</sequence>
<organism evidence="1 2">
    <name type="scientific">Zoarces viviparus</name>
    <name type="common">Viviparous eelpout</name>
    <name type="synonym">Blennius viviparus</name>
    <dbReference type="NCBI Taxonomy" id="48416"/>
    <lineage>
        <taxon>Eukaryota</taxon>
        <taxon>Metazoa</taxon>
        <taxon>Chordata</taxon>
        <taxon>Craniata</taxon>
        <taxon>Vertebrata</taxon>
        <taxon>Euteleostomi</taxon>
        <taxon>Actinopterygii</taxon>
        <taxon>Neopterygii</taxon>
        <taxon>Teleostei</taxon>
        <taxon>Neoteleostei</taxon>
        <taxon>Acanthomorphata</taxon>
        <taxon>Eupercaria</taxon>
        <taxon>Perciformes</taxon>
        <taxon>Cottioidei</taxon>
        <taxon>Zoarcales</taxon>
        <taxon>Zoarcidae</taxon>
        <taxon>Zoarcinae</taxon>
        <taxon>Zoarces</taxon>
    </lineage>
</organism>
<evidence type="ECO:0000313" key="1">
    <source>
        <dbReference type="EMBL" id="KAK9516616.1"/>
    </source>
</evidence>
<comment type="caution">
    <text evidence="1">The sequence shown here is derived from an EMBL/GenBank/DDBJ whole genome shotgun (WGS) entry which is preliminary data.</text>
</comment>
<dbReference type="Proteomes" id="UP001488805">
    <property type="component" value="Unassembled WGS sequence"/>
</dbReference>